<evidence type="ECO:0000256" key="1">
    <source>
        <dbReference type="ARBA" id="ARBA00022468"/>
    </source>
</evidence>
<dbReference type="GO" id="GO:0005938">
    <property type="term" value="C:cell cortex"/>
    <property type="evidence" value="ECO:0007669"/>
    <property type="project" value="TreeGrafter"/>
</dbReference>
<evidence type="ECO:0000313" key="4">
    <source>
        <dbReference type="Proteomes" id="UP000591073"/>
    </source>
</evidence>
<feature type="compositionally biased region" description="Basic and acidic residues" evidence="2">
    <location>
        <begin position="153"/>
        <end position="165"/>
    </location>
</feature>
<evidence type="ECO:0000313" key="3">
    <source>
        <dbReference type="EMBL" id="NXL29451.1"/>
    </source>
</evidence>
<dbReference type="GO" id="GO:0005654">
    <property type="term" value="C:nucleoplasm"/>
    <property type="evidence" value="ECO:0007669"/>
    <property type="project" value="TreeGrafter"/>
</dbReference>
<proteinExistence type="predicted"/>
<feature type="compositionally biased region" description="Polar residues" evidence="2">
    <location>
        <begin position="55"/>
        <end position="65"/>
    </location>
</feature>
<accession>A0A7L0RH22</accession>
<feature type="region of interest" description="Disordered" evidence="2">
    <location>
        <begin position="150"/>
        <end position="184"/>
    </location>
</feature>
<dbReference type="GO" id="GO:0005096">
    <property type="term" value="F:GTPase activator activity"/>
    <property type="evidence" value="ECO:0007669"/>
    <property type="project" value="UniProtKB-KW"/>
</dbReference>
<organism evidence="3 4">
    <name type="scientific">Glaucidium brasilianum</name>
    <name type="common">Ferruginous pygmy-owl</name>
    <dbReference type="NCBI Taxonomy" id="78217"/>
    <lineage>
        <taxon>Eukaryota</taxon>
        <taxon>Metazoa</taxon>
        <taxon>Chordata</taxon>
        <taxon>Craniata</taxon>
        <taxon>Vertebrata</taxon>
        <taxon>Euteleostomi</taxon>
        <taxon>Archelosauria</taxon>
        <taxon>Archosauria</taxon>
        <taxon>Dinosauria</taxon>
        <taxon>Saurischia</taxon>
        <taxon>Theropoda</taxon>
        <taxon>Coelurosauria</taxon>
        <taxon>Aves</taxon>
        <taxon>Neognathae</taxon>
        <taxon>Neoaves</taxon>
        <taxon>Telluraves</taxon>
        <taxon>Strigiformes</taxon>
        <taxon>Strigidae</taxon>
        <taxon>Glaucidium</taxon>
    </lineage>
</organism>
<dbReference type="GO" id="GO:0005794">
    <property type="term" value="C:Golgi apparatus"/>
    <property type="evidence" value="ECO:0007669"/>
    <property type="project" value="TreeGrafter"/>
</dbReference>
<dbReference type="Proteomes" id="UP000591073">
    <property type="component" value="Unassembled WGS sequence"/>
</dbReference>
<feature type="non-terminal residue" evidence="3">
    <location>
        <position position="1"/>
    </location>
</feature>
<dbReference type="AlphaFoldDB" id="A0A7L0RH22"/>
<gene>
    <name evidence="3" type="primary">Arhgap32_0</name>
    <name evidence="3" type="ORF">GLABRA_R13588</name>
</gene>
<dbReference type="GO" id="GO:0001650">
    <property type="term" value="C:fibrillar center"/>
    <property type="evidence" value="ECO:0007669"/>
    <property type="project" value="TreeGrafter"/>
</dbReference>
<name>A0A7L0RH22_GLABR</name>
<comment type="caution">
    <text evidence="3">The sequence shown here is derived from an EMBL/GenBank/DDBJ whole genome shotgun (WGS) entry which is preliminary data.</text>
</comment>
<dbReference type="PANTHER" id="PTHR15729">
    <property type="entry name" value="CDC42 GTPASE-ACTIVATING PROTEIN"/>
    <property type="match status" value="1"/>
</dbReference>
<keyword evidence="4" id="KW-1185">Reference proteome</keyword>
<feature type="compositionally biased region" description="Polar residues" evidence="2">
    <location>
        <begin position="166"/>
        <end position="184"/>
    </location>
</feature>
<feature type="region of interest" description="Disordered" evidence="2">
    <location>
        <begin position="19"/>
        <end position="99"/>
    </location>
</feature>
<feature type="non-terminal residue" evidence="3">
    <location>
        <position position="184"/>
    </location>
</feature>
<dbReference type="EMBL" id="VXAP01000064">
    <property type="protein sequence ID" value="NXL29451.1"/>
    <property type="molecule type" value="Genomic_DNA"/>
</dbReference>
<evidence type="ECO:0000256" key="2">
    <source>
        <dbReference type="SAM" id="MobiDB-lite"/>
    </source>
</evidence>
<dbReference type="GO" id="GO:0015629">
    <property type="term" value="C:actin cytoskeleton"/>
    <property type="evidence" value="ECO:0007669"/>
    <property type="project" value="TreeGrafter"/>
</dbReference>
<protein>
    <submittedName>
        <fullName evidence="3">RHG32 protein</fullName>
    </submittedName>
</protein>
<sequence length="184" mass="19444">MKKSPVGSWRSFFNLGKSSSVSKRKLQRNPSEPSEMKAIALAGEAANPASKKTRGSSSDALSASFNGELLGNMNRCNSYDNLPHDNDSDGDEGLIHVPALISPRSAEDVDLSPPDIGVASLDFDPMSFQCSPPQTESECLDSSTSLLESVGINKEKPSQLKKDLESGSQSQTPGSATSSEPVSP</sequence>
<dbReference type="OrthoDB" id="79452at2759"/>
<dbReference type="InterPro" id="IPR051576">
    <property type="entry name" value="PX-Rho_GAP"/>
</dbReference>
<keyword evidence="1" id="KW-0343">GTPase activation</keyword>
<reference evidence="3 4" key="1">
    <citation type="submission" date="2019-09" db="EMBL/GenBank/DDBJ databases">
        <title>Bird 10,000 Genomes (B10K) Project - Family phase.</title>
        <authorList>
            <person name="Zhang G."/>
        </authorList>
    </citation>
    <scope>NUCLEOTIDE SEQUENCE [LARGE SCALE GENOMIC DNA]</scope>
    <source>
        <strain evidence="3">B10K-DU-008-63</strain>
    </source>
</reference>
<dbReference type="PANTHER" id="PTHR15729:SF13">
    <property type="entry name" value="RHO GTPASE-ACTIVATING PROTEIN 32"/>
    <property type="match status" value="1"/>
</dbReference>
<dbReference type="GO" id="GO:0007264">
    <property type="term" value="P:small GTPase-mediated signal transduction"/>
    <property type="evidence" value="ECO:0007669"/>
    <property type="project" value="TreeGrafter"/>
</dbReference>